<feature type="region of interest" description="Disordered" evidence="1">
    <location>
        <begin position="460"/>
        <end position="484"/>
    </location>
</feature>
<feature type="compositionally biased region" description="Pro residues" evidence="1">
    <location>
        <begin position="313"/>
        <end position="328"/>
    </location>
</feature>
<evidence type="ECO:0000313" key="3">
    <source>
        <dbReference type="EnsemblMetazoa" id="XP_022654276"/>
    </source>
</evidence>
<dbReference type="OrthoDB" id="6475302at2759"/>
<dbReference type="KEGG" id="vde:111247521"/>
<feature type="compositionally biased region" description="Basic and acidic residues" evidence="1">
    <location>
        <begin position="472"/>
        <end position="484"/>
    </location>
</feature>
<sequence>MELELAASYHLPTDLSVCAVKNAAANAATAASNALAAASAAVSDAQKFGGRGSSWSREETSLLLDVYEVEMAKEDANFDKNSASLMVPKFQSIYRTISDLLRVQGFERSPMQVRERLKRLKRDVREHKQGEFTARVSAIVGRSPYTRPSLIQQAAILNTEKMRSFNNNSITSNNLNNNNSSERSLSETFYPADMLSTEMSYPDDDEPTSESPMSCNAEVPDGHSENEEHEAEHHDTNSEHGEEIKVRVLREQHEKEKEKHTVPSGPLPLCTSSAPSVVSSSSSSSSTSVQSAPVVPPALAALMPALVKKEKTPPPARTPPVSRTPPRPRSVHNSTPVQTPPQPTPVLPAGFSHALPSHLSLNPAVLFGLSSGSLPTQLQPRAKTPPAPKARPSTPPVNCNSCSQTAAEQKKIHSVLQKVIADQKATQESQLMFQREILAHLNMITYSIQTLAAQFAFGGKGSKETLSNSPHSQDEDVSSIHDGH</sequence>
<dbReference type="RefSeq" id="XP_022654277.1">
    <property type="nucleotide sequence ID" value="XM_022798542.1"/>
</dbReference>
<feature type="region of interest" description="Disordered" evidence="1">
    <location>
        <begin position="309"/>
        <end position="350"/>
    </location>
</feature>
<dbReference type="GeneID" id="111247521"/>
<dbReference type="InterPro" id="IPR044822">
    <property type="entry name" value="Myb_DNA-bind_4"/>
</dbReference>
<feature type="compositionally biased region" description="Pro residues" evidence="1">
    <location>
        <begin position="383"/>
        <end position="395"/>
    </location>
</feature>
<feature type="region of interest" description="Disordered" evidence="1">
    <location>
        <begin position="376"/>
        <end position="401"/>
    </location>
</feature>
<dbReference type="AlphaFoldDB" id="A0A7M7JM60"/>
<dbReference type="EnsemblMetazoa" id="XM_022798541">
    <property type="protein sequence ID" value="XP_022654276"/>
    <property type="gene ID" value="LOC111247521"/>
</dbReference>
<dbReference type="Gene3D" id="1.10.10.60">
    <property type="entry name" value="Homeodomain-like"/>
    <property type="match status" value="1"/>
</dbReference>
<evidence type="ECO:0000259" key="2">
    <source>
        <dbReference type="Pfam" id="PF13837"/>
    </source>
</evidence>
<proteinExistence type="predicted"/>
<reference evidence="3" key="1">
    <citation type="submission" date="2021-01" db="UniProtKB">
        <authorList>
            <consortium name="EnsemblMetazoa"/>
        </authorList>
    </citation>
    <scope>IDENTIFICATION</scope>
</reference>
<evidence type="ECO:0000256" key="1">
    <source>
        <dbReference type="SAM" id="MobiDB-lite"/>
    </source>
</evidence>
<keyword evidence="4" id="KW-1185">Reference proteome</keyword>
<feature type="compositionally biased region" description="Basic and acidic residues" evidence="1">
    <location>
        <begin position="220"/>
        <end position="261"/>
    </location>
</feature>
<dbReference type="RefSeq" id="XP_022654274.1">
    <property type="nucleotide sequence ID" value="XM_022798539.1"/>
</dbReference>
<evidence type="ECO:0000313" key="4">
    <source>
        <dbReference type="Proteomes" id="UP000594260"/>
    </source>
</evidence>
<name>A0A7M7JM60_VARDE</name>
<dbReference type="InParanoid" id="A0A7M7JM60"/>
<dbReference type="RefSeq" id="XP_022654276.1">
    <property type="nucleotide sequence ID" value="XM_022798541.1"/>
</dbReference>
<feature type="compositionally biased region" description="Low complexity" evidence="1">
    <location>
        <begin position="272"/>
        <end position="292"/>
    </location>
</feature>
<dbReference type="EnsemblMetazoa" id="XM_022798543">
    <property type="protein sequence ID" value="XP_022654278"/>
    <property type="gene ID" value="LOC111247521"/>
</dbReference>
<organism evidence="3 4">
    <name type="scientific">Varroa destructor</name>
    <name type="common">Honeybee mite</name>
    <dbReference type="NCBI Taxonomy" id="109461"/>
    <lineage>
        <taxon>Eukaryota</taxon>
        <taxon>Metazoa</taxon>
        <taxon>Ecdysozoa</taxon>
        <taxon>Arthropoda</taxon>
        <taxon>Chelicerata</taxon>
        <taxon>Arachnida</taxon>
        <taxon>Acari</taxon>
        <taxon>Parasitiformes</taxon>
        <taxon>Mesostigmata</taxon>
        <taxon>Gamasina</taxon>
        <taxon>Dermanyssoidea</taxon>
        <taxon>Varroidae</taxon>
        <taxon>Varroa</taxon>
    </lineage>
</organism>
<dbReference type="Proteomes" id="UP000594260">
    <property type="component" value="Unplaced"/>
</dbReference>
<protein>
    <recommendedName>
        <fullName evidence="2">Myb/SANT-like DNA-binding domain-containing protein</fullName>
    </recommendedName>
</protein>
<feature type="region of interest" description="Disordered" evidence="1">
    <location>
        <begin position="197"/>
        <end position="292"/>
    </location>
</feature>
<dbReference type="EnsemblMetazoa" id="XM_022798542">
    <property type="protein sequence ID" value="XP_022654277"/>
    <property type="gene ID" value="LOC111247521"/>
</dbReference>
<feature type="domain" description="Myb/SANT-like DNA-binding" evidence="2">
    <location>
        <begin position="54"/>
        <end position="131"/>
    </location>
</feature>
<dbReference type="EnsemblMetazoa" id="XM_022798539">
    <property type="protein sequence ID" value="XP_022654274"/>
    <property type="gene ID" value="LOC111247521"/>
</dbReference>
<accession>A0A7M7JM60</accession>
<dbReference type="Pfam" id="PF13837">
    <property type="entry name" value="Myb_DNA-bind_4"/>
    <property type="match status" value="1"/>
</dbReference>
<dbReference type="RefSeq" id="XP_022654278.1">
    <property type="nucleotide sequence ID" value="XM_022798543.1"/>
</dbReference>